<proteinExistence type="predicted"/>
<gene>
    <name evidence="2" type="ORF">ACHAW5_008881</name>
</gene>
<sequence>MHLYLLLLEAAPDSTATATPKNYLGPDPWLGQFEGFEDPHTTDAKTDVAPMSFTDYMTSAPRNL</sequence>
<feature type="signal peptide" evidence="1">
    <location>
        <begin position="1"/>
        <end position="16"/>
    </location>
</feature>
<accession>A0ABD3PL64</accession>
<name>A0ABD3PL64_9STRA</name>
<dbReference type="EMBL" id="JALLAZ020000796">
    <property type="protein sequence ID" value="KAL3787095.1"/>
    <property type="molecule type" value="Genomic_DNA"/>
</dbReference>
<evidence type="ECO:0000313" key="3">
    <source>
        <dbReference type="Proteomes" id="UP001530315"/>
    </source>
</evidence>
<comment type="caution">
    <text evidence="2">The sequence shown here is derived from an EMBL/GenBank/DDBJ whole genome shotgun (WGS) entry which is preliminary data.</text>
</comment>
<dbReference type="Proteomes" id="UP001530315">
    <property type="component" value="Unassembled WGS sequence"/>
</dbReference>
<organism evidence="2 3">
    <name type="scientific">Stephanodiscus triporus</name>
    <dbReference type="NCBI Taxonomy" id="2934178"/>
    <lineage>
        <taxon>Eukaryota</taxon>
        <taxon>Sar</taxon>
        <taxon>Stramenopiles</taxon>
        <taxon>Ochrophyta</taxon>
        <taxon>Bacillariophyta</taxon>
        <taxon>Coscinodiscophyceae</taxon>
        <taxon>Thalassiosirophycidae</taxon>
        <taxon>Stephanodiscales</taxon>
        <taxon>Stephanodiscaceae</taxon>
        <taxon>Stephanodiscus</taxon>
    </lineage>
</organism>
<reference evidence="2 3" key="1">
    <citation type="submission" date="2024-10" db="EMBL/GenBank/DDBJ databases">
        <title>Updated reference genomes for cyclostephanoid diatoms.</title>
        <authorList>
            <person name="Roberts W.R."/>
            <person name="Alverson A.J."/>
        </authorList>
    </citation>
    <scope>NUCLEOTIDE SEQUENCE [LARGE SCALE GENOMIC DNA]</scope>
    <source>
        <strain evidence="2 3">AJA276-08</strain>
    </source>
</reference>
<keyword evidence="1" id="KW-0732">Signal</keyword>
<evidence type="ECO:0000256" key="1">
    <source>
        <dbReference type="SAM" id="SignalP"/>
    </source>
</evidence>
<feature type="chain" id="PRO_5044807930" evidence="1">
    <location>
        <begin position="17"/>
        <end position="64"/>
    </location>
</feature>
<keyword evidence="3" id="KW-1185">Reference proteome</keyword>
<dbReference type="AlphaFoldDB" id="A0ABD3PL64"/>
<evidence type="ECO:0000313" key="2">
    <source>
        <dbReference type="EMBL" id="KAL3787095.1"/>
    </source>
</evidence>
<protein>
    <submittedName>
        <fullName evidence="2">Uncharacterized protein</fullName>
    </submittedName>
</protein>